<name>A0A8S1NF33_9CILI</name>
<gene>
    <name evidence="1" type="ORF">PSON_ATCC_30995.1.T0550014</name>
</gene>
<dbReference type="EMBL" id="CAJJDN010000055">
    <property type="protein sequence ID" value="CAD8089879.1"/>
    <property type="molecule type" value="Genomic_DNA"/>
</dbReference>
<sequence length="250" mass="29998">MMRLRLFNLQMYNLNFNMVISSSKIRTIQFLKLIIQFYIIVKQILINRVVILVIKNVMVHLTQIVCLVMKIHKGFIYLNIKIVFVLLIQFDKVEKCFTDKNQKFSIIEQNNDDINKNCKQGFYELDGEFYKCPSIINENSISCYECYKNPQEWSSNPNCDMDLYLKASGTVEDTMIRTDSFLYKFDGIDLNFFYYYCQQIKEIQNEEGNYNLYQYLYFGFINFCQIEEIRMNSKQCYVCKIDFCQDCYIT</sequence>
<proteinExistence type="predicted"/>
<comment type="caution">
    <text evidence="1">The sequence shown here is derived from an EMBL/GenBank/DDBJ whole genome shotgun (WGS) entry which is preliminary data.</text>
</comment>
<evidence type="ECO:0000313" key="2">
    <source>
        <dbReference type="Proteomes" id="UP000692954"/>
    </source>
</evidence>
<organism evidence="1 2">
    <name type="scientific">Paramecium sonneborni</name>
    <dbReference type="NCBI Taxonomy" id="65129"/>
    <lineage>
        <taxon>Eukaryota</taxon>
        <taxon>Sar</taxon>
        <taxon>Alveolata</taxon>
        <taxon>Ciliophora</taxon>
        <taxon>Intramacronucleata</taxon>
        <taxon>Oligohymenophorea</taxon>
        <taxon>Peniculida</taxon>
        <taxon>Parameciidae</taxon>
        <taxon>Paramecium</taxon>
    </lineage>
</organism>
<evidence type="ECO:0000313" key="1">
    <source>
        <dbReference type="EMBL" id="CAD8089879.1"/>
    </source>
</evidence>
<accession>A0A8S1NF33</accession>
<protein>
    <submittedName>
        <fullName evidence="1">Uncharacterized protein</fullName>
    </submittedName>
</protein>
<dbReference type="Proteomes" id="UP000692954">
    <property type="component" value="Unassembled WGS sequence"/>
</dbReference>
<keyword evidence="2" id="KW-1185">Reference proteome</keyword>
<reference evidence="1" key="1">
    <citation type="submission" date="2021-01" db="EMBL/GenBank/DDBJ databases">
        <authorList>
            <consortium name="Genoscope - CEA"/>
            <person name="William W."/>
        </authorList>
    </citation>
    <scope>NUCLEOTIDE SEQUENCE</scope>
</reference>
<dbReference type="AlphaFoldDB" id="A0A8S1NF33"/>